<feature type="region of interest" description="Disordered" evidence="1">
    <location>
        <begin position="209"/>
        <end position="258"/>
    </location>
</feature>
<sequence>MERKDSLKSDAGEVGLRRVAASVSRPAKWEGLLSLGSGDCLQTLAPEVNGGAKKVLARNVSGSVKWYNVKHGYGFINRHDTKEEVFVHHSAIARSGPRKFHRGVDAGEVVEFDVVQGRRGTEAANVTGPAGAPVKGSRFSPGFCIRHDKLQPRQDAGDAEEDINSDEGRGGFAAAQGQKHHQPRRRPHYPHAQRQRCLLSIRRIPAATRHSATFTAPAAPAGPMGTPARRGHGPSYRLSRPRGRGTAPGPKSSPDLSQKLEAEKESRINAIGLQQGTRPHYTCHCPNNPCACHRQQQLPGKKGQTPEGGEGEIGKGPAGKPACVAKKTSTFEEEAAVAKASSAAQAQ</sequence>
<protein>
    <submittedName>
        <fullName evidence="6">B box-binding protein-like</fullName>
    </submittedName>
</protein>
<dbReference type="EMBL" id="JABVXQ010000009">
    <property type="protein sequence ID" value="KAF6090785.1"/>
    <property type="molecule type" value="Genomic_DNA"/>
</dbReference>
<reference evidence="3 5" key="1">
    <citation type="journal article" date="2020" name="Nature">
        <title>Six reference-quality genomes reveal evolution of bat adaptations.</title>
        <authorList>
            <person name="Jebb D."/>
            <person name="Huang Z."/>
            <person name="Pippel M."/>
            <person name="Hughes G.M."/>
            <person name="Lavrichenko K."/>
            <person name="Devanna P."/>
            <person name="Winkler S."/>
            <person name="Jermiin L.S."/>
            <person name="Skirmuntt E.C."/>
            <person name="Katzourakis A."/>
            <person name="Burkitt-Gray L."/>
            <person name="Ray D.A."/>
            <person name="Sullivan K.A.M."/>
            <person name="Roscito J.G."/>
            <person name="Kirilenko B.M."/>
            <person name="Davalos L.M."/>
            <person name="Corthals A.P."/>
            <person name="Power M.L."/>
            <person name="Jones G."/>
            <person name="Ransome R.D."/>
            <person name="Dechmann D.K.N."/>
            <person name="Locatelli A.G."/>
            <person name="Puechmaille S.J."/>
            <person name="Fedrigo O."/>
            <person name="Jarvis E.D."/>
            <person name="Hiller M."/>
            <person name="Vernes S.C."/>
            <person name="Myers E.W."/>
            <person name="Teeling E.C."/>
        </authorList>
    </citation>
    <scope>NUCLEOTIDE SEQUENCE [LARGE SCALE GENOMIC DNA]</scope>
    <source>
        <strain evidence="3">Bat1K_MPI-CBG_1</strain>
    </source>
</reference>
<evidence type="ECO:0000313" key="4">
    <source>
        <dbReference type="Proteomes" id="UP000504628"/>
    </source>
</evidence>
<dbReference type="InterPro" id="IPR012340">
    <property type="entry name" value="NA-bd_OB-fold"/>
</dbReference>
<dbReference type="SMART" id="SM00357">
    <property type="entry name" value="CSP"/>
    <property type="match status" value="1"/>
</dbReference>
<dbReference type="OrthoDB" id="203339at2759"/>
<dbReference type="SUPFAM" id="SSF50249">
    <property type="entry name" value="Nucleic acid-binding proteins"/>
    <property type="match status" value="1"/>
</dbReference>
<accession>A0A6J2MK95</accession>
<feature type="region of interest" description="Disordered" evidence="1">
    <location>
        <begin position="148"/>
        <end position="193"/>
    </location>
</feature>
<dbReference type="InterPro" id="IPR050181">
    <property type="entry name" value="Cold_shock_domain"/>
</dbReference>
<evidence type="ECO:0000313" key="6">
    <source>
        <dbReference type="RefSeq" id="XP_028378580.1"/>
    </source>
</evidence>
<keyword evidence="4" id="KW-1185">Reference proteome</keyword>
<dbReference type="PROSITE" id="PS51857">
    <property type="entry name" value="CSD_2"/>
    <property type="match status" value="1"/>
</dbReference>
<dbReference type="Gene3D" id="2.40.50.140">
    <property type="entry name" value="Nucleic acid-binding proteins"/>
    <property type="match status" value="1"/>
</dbReference>
<dbReference type="PRINTS" id="PR00050">
    <property type="entry name" value="COLDSHOCK"/>
</dbReference>
<feature type="compositionally biased region" description="Basic residues" evidence="1">
    <location>
        <begin position="178"/>
        <end position="193"/>
    </location>
</feature>
<evidence type="ECO:0000256" key="1">
    <source>
        <dbReference type="SAM" id="MobiDB-lite"/>
    </source>
</evidence>
<dbReference type="GeneID" id="114504948"/>
<evidence type="ECO:0000313" key="3">
    <source>
        <dbReference type="EMBL" id="KAF6090785.1"/>
    </source>
</evidence>
<name>A0A6J2MK95_9CHIR</name>
<feature type="region of interest" description="Disordered" evidence="1">
    <location>
        <begin position="297"/>
        <end position="322"/>
    </location>
</feature>
<dbReference type="InterPro" id="IPR002059">
    <property type="entry name" value="CSP_DNA-bd"/>
</dbReference>
<dbReference type="InterPro" id="IPR011129">
    <property type="entry name" value="CSD"/>
</dbReference>
<dbReference type="KEGG" id="pdic:114504948"/>
<dbReference type="Pfam" id="PF00313">
    <property type="entry name" value="CSD"/>
    <property type="match status" value="1"/>
</dbReference>
<dbReference type="InterPro" id="IPR019844">
    <property type="entry name" value="CSD_CS"/>
</dbReference>
<dbReference type="GO" id="GO:0003676">
    <property type="term" value="F:nucleic acid binding"/>
    <property type="evidence" value="ECO:0007669"/>
    <property type="project" value="InterPro"/>
</dbReference>
<evidence type="ECO:0000313" key="5">
    <source>
        <dbReference type="Proteomes" id="UP000664940"/>
    </source>
</evidence>
<feature type="compositionally biased region" description="Low complexity" evidence="1">
    <location>
        <begin position="212"/>
        <end position="228"/>
    </location>
</feature>
<dbReference type="Proteomes" id="UP000504628">
    <property type="component" value="Chromosome X"/>
</dbReference>
<dbReference type="AlphaFoldDB" id="A0A6J2MK95"/>
<evidence type="ECO:0000259" key="2">
    <source>
        <dbReference type="PROSITE" id="PS51857"/>
    </source>
</evidence>
<feature type="domain" description="CSD" evidence="2">
    <location>
        <begin position="59"/>
        <end position="128"/>
    </location>
</feature>
<dbReference type="RefSeq" id="XP_028378580.1">
    <property type="nucleotide sequence ID" value="XM_028522779.1"/>
</dbReference>
<proteinExistence type="predicted"/>
<dbReference type="Proteomes" id="UP000664940">
    <property type="component" value="Unassembled WGS sequence"/>
</dbReference>
<reference evidence="6" key="2">
    <citation type="submission" date="2025-04" db="UniProtKB">
        <authorList>
            <consortium name="RefSeq"/>
        </authorList>
    </citation>
    <scope>IDENTIFICATION</scope>
    <source>
        <tissue evidence="6">Muscle</tissue>
    </source>
</reference>
<organism evidence="4 6">
    <name type="scientific">Phyllostomus discolor</name>
    <name type="common">pale spear-nosed bat</name>
    <dbReference type="NCBI Taxonomy" id="89673"/>
    <lineage>
        <taxon>Eukaryota</taxon>
        <taxon>Metazoa</taxon>
        <taxon>Chordata</taxon>
        <taxon>Craniata</taxon>
        <taxon>Vertebrata</taxon>
        <taxon>Euteleostomi</taxon>
        <taxon>Mammalia</taxon>
        <taxon>Eutheria</taxon>
        <taxon>Laurasiatheria</taxon>
        <taxon>Chiroptera</taxon>
        <taxon>Yangochiroptera</taxon>
        <taxon>Phyllostomidae</taxon>
        <taxon>Phyllostominae</taxon>
        <taxon>Phyllostomus</taxon>
    </lineage>
</organism>
<gene>
    <name evidence="6" type="primary">LOC114504948</name>
    <name evidence="3" type="ORF">HJG60_012174</name>
</gene>
<dbReference type="PROSITE" id="PS00352">
    <property type="entry name" value="CSD_1"/>
    <property type="match status" value="1"/>
</dbReference>
<dbReference type="CDD" id="cd04458">
    <property type="entry name" value="CSP_CDS"/>
    <property type="match status" value="1"/>
</dbReference>
<dbReference type="PANTHER" id="PTHR11544">
    <property type="entry name" value="COLD SHOCK DOMAIN CONTAINING PROTEINS"/>
    <property type="match status" value="1"/>
</dbReference>